<name>A0A6J4L5A0_9ACTN</name>
<organism evidence="2">
    <name type="scientific">uncultured Nocardioidaceae bacterium</name>
    <dbReference type="NCBI Taxonomy" id="253824"/>
    <lineage>
        <taxon>Bacteria</taxon>
        <taxon>Bacillati</taxon>
        <taxon>Actinomycetota</taxon>
        <taxon>Actinomycetes</taxon>
        <taxon>Propionibacteriales</taxon>
        <taxon>Nocardioidaceae</taxon>
        <taxon>environmental samples</taxon>
    </lineage>
</organism>
<proteinExistence type="predicted"/>
<dbReference type="EMBL" id="CADCUI010000001">
    <property type="protein sequence ID" value="CAA9323351.1"/>
    <property type="molecule type" value="Genomic_DNA"/>
</dbReference>
<evidence type="ECO:0000313" key="2">
    <source>
        <dbReference type="EMBL" id="CAA9323351.1"/>
    </source>
</evidence>
<keyword evidence="1" id="KW-0732">Signal</keyword>
<gene>
    <name evidence="2" type="ORF">AVDCRST_MAG34-1572</name>
</gene>
<feature type="signal peptide" evidence="1">
    <location>
        <begin position="1"/>
        <end position="20"/>
    </location>
</feature>
<protein>
    <recommendedName>
        <fullName evidence="3">Lipoprotein</fullName>
    </recommendedName>
</protein>
<dbReference type="AlphaFoldDB" id="A0A6J4L5A0"/>
<dbReference type="PROSITE" id="PS51257">
    <property type="entry name" value="PROKAR_LIPOPROTEIN"/>
    <property type="match status" value="1"/>
</dbReference>
<evidence type="ECO:0000256" key="1">
    <source>
        <dbReference type="SAM" id="SignalP"/>
    </source>
</evidence>
<sequence length="177" mass="18431">MKKTVTALCATLLISLSACGNSEDDKAKENIKASVLEGDASVAGGAKLTDEQAECFANGMVDDVGVADMQKYKLLNDDLEIAQDATPTDMSQGDADATADVIVRCVDMKKLITDQINTTAETDLDAEQAACVDEAINEDAIKEGLSATFQGKSANPMTDMQGALLACISGGGTDNKK</sequence>
<reference evidence="2" key="1">
    <citation type="submission" date="2020-02" db="EMBL/GenBank/DDBJ databases">
        <authorList>
            <person name="Meier V. D."/>
        </authorList>
    </citation>
    <scope>NUCLEOTIDE SEQUENCE</scope>
    <source>
        <strain evidence="2">AVDCRST_MAG34</strain>
    </source>
</reference>
<accession>A0A6J4L5A0</accession>
<feature type="chain" id="PRO_5039488856" description="Lipoprotein" evidence="1">
    <location>
        <begin position="21"/>
        <end position="177"/>
    </location>
</feature>
<evidence type="ECO:0008006" key="3">
    <source>
        <dbReference type="Google" id="ProtNLM"/>
    </source>
</evidence>